<protein>
    <submittedName>
        <fullName evidence="2">Uncharacterized protein</fullName>
    </submittedName>
</protein>
<evidence type="ECO:0000256" key="1">
    <source>
        <dbReference type="SAM" id="MobiDB-lite"/>
    </source>
</evidence>
<sequence>MDSDDEELWSRFEIEQRMVSFAPTMVGETRGADFESDADDTAPKRRRSFACAPHGDAEVCQQIATASAPSFSIMSRGQNFASDNGDNTAPSTVGTPCGTCSAPDGDAGSEQSAPSCATTAGVRLRWADSDSDDDGATARGQPCHSCFAPESDAGSEQGTPSPVGRRAHRKSRGARGRRGRAPPVMKRVAGFYAPAGYPVLVESLPPSMCDELWVDAILERARVLPSVLRCQLIGQALLVDFSERFAAKAFVAHFSLPCWTEQGAVRASRLQASWIAGLPAAPPP</sequence>
<reference evidence="2" key="1">
    <citation type="submission" date="2021-01" db="EMBL/GenBank/DDBJ databases">
        <authorList>
            <person name="Corre E."/>
            <person name="Pelletier E."/>
            <person name="Niang G."/>
            <person name="Scheremetjew M."/>
            <person name="Finn R."/>
            <person name="Kale V."/>
            <person name="Holt S."/>
            <person name="Cochrane G."/>
            <person name="Meng A."/>
            <person name="Brown T."/>
            <person name="Cohen L."/>
        </authorList>
    </citation>
    <scope>NUCLEOTIDE SEQUENCE</scope>
    <source>
        <strain evidence="2">RCC3387</strain>
    </source>
</reference>
<feature type="region of interest" description="Disordered" evidence="1">
    <location>
        <begin position="27"/>
        <end position="48"/>
    </location>
</feature>
<feature type="compositionally biased region" description="Basic residues" evidence="1">
    <location>
        <begin position="165"/>
        <end position="180"/>
    </location>
</feature>
<name>A0A6U6T2I7_9DINO</name>
<dbReference type="EMBL" id="HBGW01082154">
    <property type="protein sequence ID" value="CAD9634324.1"/>
    <property type="molecule type" value="Transcribed_RNA"/>
</dbReference>
<evidence type="ECO:0000313" key="2">
    <source>
        <dbReference type="EMBL" id="CAD9634324.1"/>
    </source>
</evidence>
<gene>
    <name evidence="2" type="ORF">BRAN1462_LOCUS52146</name>
</gene>
<feature type="region of interest" description="Disordered" evidence="1">
    <location>
        <begin position="127"/>
        <end position="181"/>
    </location>
</feature>
<dbReference type="AlphaFoldDB" id="A0A6U6T2I7"/>
<accession>A0A6U6T2I7</accession>
<proteinExistence type="predicted"/>
<organism evidence="2">
    <name type="scientific">Zooxanthella nutricula</name>
    <dbReference type="NCBI Taxonomy" id="1333877"/>
    <lineage>
        <taxon>Eukaryota</taxon>
        <taxon>Sar</taxon>
        <taxon>Alveolata</taxon>
        <taxon>Dinophyceae</taxon>
        <taxon>Peridiniales</taxon>
        <taxon>Peridiniales incertae sedis</taxon>
        <taxon>Zooxanthella</taxon>
    </lineage>
</organism>